<dbReference type="AlphaFoldDB" id="A0A840G8Q7"/>
<dbReference type="RefSeq" id="WP_228273784.1">
    <property type="nucleotide sequence ID" value="NZ_JACIGE010000013.1"/>
</dbReference>
<evidence type="ECO:0000313" key="3">
    <source>
        <dbReference type="Proteomes" id="UP000587070"/>
    </source>
</evidence>
<evidence type="ECO:0000313" key="2">
    <source>
        <dbReference type="EMBL" id="MBB4248723.1"/>
    </source>
</evidence>
<feature type="compositionally biased region" description="Basic residues" evidence="1">
    <location>
        <begin position="1"/>
        <end position="11"/>
    </location>
</feature>
<evidence type="ECO:0000256" key="1">
    <source>
        <dbReference type="SAM" id="MobiDB-lite"/>
    </source>
</evidence>
<dbReference type="EMBL" id="JACIGE010000013">
    <property type="protein sequence ID" value="MBB4248723.1"/>
    <property type="molecule type" value="Genomic_DNA"/>
</dbReference>
<protein>
    <recommendedName>
        <fullName evidence="4">YtxH domain-containing protein</fullName>
    </recommendedName>
</protein>
<dbReference type="Proteomes" id="UP000587070">
    <property type="component" value="Unassembled WGS sequence"/>
</dbReference>
<proteinExistence type="predicted"/>
<comment type="caution">
    <text evidence="2">The sequence shown here is derived from an EMBL/GenBank/DDBJ whole genome shotgun (WGS) entry which is preliminary data.</text>
</comment>
<accession>A0A840G8Q7</accession>
<organism evidence="2 3">
    <name type="scientific">Rhodocyclus tenuis</name>
    <name type="common">Rhodospirillum tenue</name>
    <dbReference type="NCBI Taxonomy" id="1066"/>
    <lineage>
        <taxon>Bacteria</taxon>
        <taxon>Pseudomonadati</taxon>
        <taxon>Pseudomonadota</taxon>
        <taxon>Betaproteobacteria</taxon>
        <taxon>Rhodocyclales</taxon>
        <taxon>Rhodocyclaceae</taxon>
        <taxon>Rhodocyclus</taxon>
    </lineage>
</organism>
<reference evidence="2 3" key="1">
    <citation type="submission" date="2020-08" db="EMBL/GenBank/DDBJ databases">
        <title>Genome sequencing of Purple Non-Sulfur Bacteria from various extreme environments.</title>
        <authorList>
            <person name="Mayer M."/>
        </authorList>
    </citation>
    <scope>NUCLEOTIDE SEQUENCE [LARGE SCALE GENOMIC DNA]</scope>
    <source>
        <strain evidence="2 3">2761</strain>
    </source>
</reference>
<evidence type="ECO:0008006" key="4">
    <source>
        <dbReference type="Google" id="ProtNLM"/>
    </source>
</evidence>
<gene>
    <name evidence="2" type="ORF">GGD90_003123</name>
</gene>
<feature type="region of interest" description="Disordered" evidence="1">
    <location>
        <begin position="1"/>
        <end position="22"/>
    </location>
</feature>
<name>A0A840G8Q7_RHOTE</name>
<sequence length="119" mass="12526">MAKKKHKKRNKTAAGWGAPGYGQAYGDGYGPGYGEGIAGLDKGLLHSLKGLAGSRGSEQFLLGAALGAAAAYVLSDEELRNKLVRMGMKLYAGIAGGFEEIKEQMADLRAEVEAEQHAE</sequence>
<keyword evidence="3" id="KW-1185">Reference proteome</keyword>